<evidence type="ECO:0000256" key="4">
    <source>
        <dbReference type="ARBA" id="ARBA00022741"/>
    </source>
</evidence>
<keyword evidence="16" id="KW-1185">Reference proteome</keyword>
<evidence type="ECO:0000256" key="3">
    <source>
        <dbReference type="ARBA" id="ARBA00022618"/>
    </source>
</evidence>
<dbReference type="InterPro" id="IPR004101">
    <property type="entry name" value="Mur_ligase_C"/>
</dbReference>
<evidence type="ECO:0000256" key="6">
    <source>
        <dbReference type="ARBA" id="ARBA00022960"/>
    </source>
</evidence>
<dbReference type="InterPro" id="IPR005863">
    <property type="entry name" value="UDP-N-AcMur_synth"/>
</dbReference>
<evidence type="ECO:0000313" key="16">
    <source>
        <dbReference type="Proteomes" id="UP001597036"/>
    </source>
</evidence>
<evidence type="ECO:0000313" key="15">
    <source>
        <dbReference type="EMBL" id="MFD0705163.1"/>
    </source>
</evidence>
<dbReference type="Pfam" id="PF08245">
    <property type="entry name" value="Mur_ligase_M"/>
    <property type="match status" value="1"/>
</dbReference>
<evidence type="ECO:0000259" key="14">
    <source>
        <dbReference type="Pfam" id="PF08245"/>
    </source>
</evidence>
<feature type="binding site" evidence="10">
    <location>
        <begin position="122"/>
        <end position="128"/>
    </location>
    <ligand>
        <name>ATP</name>
        <dbReference type="ChEBI" id="CHEBI:30616"/>
    </ligand>
</feature>
<evidence type="ECO:0000256" key="1">
    <source>
        <dbReference type="ARBA" id="ARBA00022490"/>
    </source>
</evidence>
<evidence type="ECO:0000256" key="2">
    <source>
        <dbReference type="ARBA" id="ARBA00022598"/>
    </source>
</evidence>
<dbReference type="InterPro" id="IPR036615">
    <property type="entry name" value="Mur_ligase_C_dom_sf"/>
</dbReference>
<dbReference type="GO" id="GO:0047480">
    <property type="term" value="F:UDP-N-acetylmuramoyl-tripeptide-D-alanyl-D-alanine ligase activity"/>
    <property type="evidence" value="ECO:0007669"/>
    <property type="project" value="UniProtKB-EC"/>
</dbReference>
<dbReference type="Pfam" id="PF02875">
    <property type="entry name" value="Mur_ligase_C"/>
    <property type="match status" value="1"/>
</dbReference>
<organism evidence="15 16">
    <name type="scientific">Alloscardovia venturai</name>
    <dbReference type="NCBI Taxonomy" id="1769421"/>
    <lineage>
        <taxon>Bacteria</taxon>
        <taxon>Bacillati</taxon>
        <taxon>Actinomycetota</taxon>
        <taxon>Actinomycetes</taxon>
        <taxon>Bifidobacteriales</taxon>
        <taxon>Bifidobacteriaceae</taxon>
        <taxon>Alloscardovia</taxon>
    </lineage>
</organism>
<keyword evidence="2 10" id="KW-0436">Ligase</keyword>
<comment type="function">
    <text evidence="10 11">Involved in cell wall formation. Catalyzes the final step in the synthesis of UDP-N-acetylmuramoyl-pentapeptide, the precursor of murein.</text>
</comment>
<evidence type="ECO:0000259" key="12">
    <source>
        <dbReference type="Pfam" id="PF01225"/>
    </source>
</evidence>
<evidence type="ECO:0000256" key="7">
    <source>
        <dbReference type="ARBA" id="ARBA00022984"/>
    </source>
</evidence>
<evidence type="ECO:0000256" key="5">
    <source>
        <dbReference type="ARBA" id="ARBA00022840"/>
    </source>
</evidence>
<name>A0ABW2Y8M1_9BIFI</name>
<dbReference type="InterPro" id="IPR036565">
    <property type="entry name" value="Mur-like_cat_sf"/>
</dbReference>
<evidence type="ECO:0000256" key="8">
    <source>
        <dbReference type="ARBA" id="ARBA00023306"/>
    </source>
</evidence>
<keyword evidence="4 10" id="KW-0547">Nucleotide-binding</keyword>
<dbReference type="InterPro" id="IPR013221">
    <property type="entry name" value="Mur_ligase_cen"/>
</dbReference>
<dbReference type="InterPro" id="IPR035911">
    <property type="entry name" value="MurE/MurF_N"/>
</dbReference>
<dbReference type="PANTHER" id="PTHR43024:SF1">
    <property type="entry name" value="UDP-N-ACETYLMURAMOYL-TRIPEPTIDE--D-ALANYL-D-ALANINE LIGASE"/>
    <property type="match status" value="1"/>
</dbReference>
<feature type="domain" description="Mur ligase central" evidence="14">
    <location>
        <begin position="120"/>
        <end position="322"/>
    </location>
</feature>
<dbReference type="EC" id="6.3.2.10" evidence="10 11"/>
<dbReference type="Pfam" id="PF01225">
    <property type="entry name" value="Mur_ligase"/>
    <property type="match status" value="1"/>
</dbReference>
<reference evidence="16" key="1">
    <citation type="journal article" date="2019" name="Int. J. Syst. Evol. Microbiol.">
        <title>The Global Catalogue of Microorganisms (GCM) 10K type strain sequencing project: providing services to taxonomists for standard genome sequencing and annotation.</title>
        <authorList>
            <consortium name="The Broad Institute Genomics Platform"/>
            <consortium name="The Broad Institute Genome Sequencing Center for Infectious Disease"/>
            <person name="Wu L."/>
            <person name="Ma J."/>
        </authorList>
    </citation>
    <scope>NUCLEOTIDE SEQUENCE [LARGE SCALE GENOMIC DNA]</scope>
    <source>
        <strain evidence="16">CCM 8604</strain>
    </source>
</reference>
<evidence type="ECO:0000256" key="11">
    <source>
        <dbReference type="RuleBase" id="RU004136"/>
    </source>
</evidence>
<dbReference type="NCBIfam" id="TIGR01143">
    <property type="entry name" value="murF"/>
    <property type="match status" value="1"/>
</dbReference>
<evidence type="ECO:0000256" key="10">
    <source>
        <dbReference type="HAMAP-Rule" id="MF_02019"/>
    </source>
</evidence>
<dbReference type="SUPFAM" id="SSF53244">
    <property type="entry name" value="MurD-like peptide ligases, peptide-binding domain"/>
    <property type="match status" value="1"/>
</dbReference>
<dbReference type="Gene3D" id="3.40.1390.10">
    <property type="entry name" value="MurE/MurF, N-terminal domain"/>
    <property type="match status" value="1"/>
</dbReference>
<dbReference type="Gene3D" id="3.90.190.20">
    <property type="entry name" value="Mur ligase, C-terminal domain"/>
    <property type="match status" value="1"/>
</dbReference>
<proteinExistence type="inferred from homology"/>
<protein>
    <recommendedName>
        <fullName evidence="10 11">UDP-N-acetylmuramoyl-tripeptide--D-alanyl-D-alanine ligase</fullName>
        <ecNumber evidence="10 11">6.3.2.10</ecNumber>
    </recommendedName>
    <alternativeName>
        <fullName evidence="10">D-alanyl-D-alanine-adding enzyme</fullName>
    </alternativeName>
</protein>
<evidence type="ECO:0000256" key="9">
    <source>
        <dbReference type="ARBA" id="ARBA00023316"/>
    </source>
</evidence>
<dbReference type="Gene3D" id="3.40.1190.10">
    <property type="entry name" value="Mur-like, catalytic domain"/>
    <property type="match status" value="1"/>
</dbReference>
<feature type="domain" description="Mur ligase N-terminal catalytic" evidence="12">
    <location>
        <begin position="31"/>
        <end position="73"/>
    </location>
</feature>
<keyword evidence="8 10" id="KW-0131">Cell cycle</keyword>
<dbReference type="RefSeq" id="WP_377938858.1">
    <property type="nucleotide sequence ID" value="NZ_JBHTHQ010000021.1"/>
</dbReference>
<sequence length="503" mass="53830">MIRTSGQELIAAGIGQIYVHGVREDSANIVISSVTTDSRHAGEGSAFVAIKGERVDGHDFVGSLDGAVLAVVDHLIEGTPIPQLLVDDTVKALGDIARLNIEKRRMYAQRGMNEFTVIGITGSVGKTTTKDMLSAVLSQLAPTVAPQGSFNNNIGLPLTALEVDEKTRFFVAEMGASAVGEIAYLTTIARPDISIVLKVGVAHLGGFGSVEHIRDAKAEIVRALTTNGVAILNADDENVRTMAQMTKASSIIWFSRADEQLQPKPATSTAVSSVILRGTNTELDDFNRPKFSITLPDGSHFNLRLGIAGEHNVYNALAVLSVVYSLDIPEHIAASVLSHMESISEHRMHMASVQVEDAHFTVIDDSFNANPDSMRAGLNALSTLHADDKDIYRVAVIGSMLELGVTEEEAHREIGLYASTHANEVIAVGSPTDENLMRLARCISEGASLSQTSHVHLVSDTDEAHELVMQCAHEHKCVVLLKGSHASGLSALAARWLGNANEK</sequence>
<dbReference type="InterPro" id="IPR000713">
    <property type="entry name" value="Mur_ligase_N"/>
</dbReference>
<gene>
    <name evidence="10 15" type="primary">murF</name>
    <name evidence="15" type="ORF">ACFQY8_05330</name>
</gene>
<dbReference type="PANTHER" id="PTHR43024">
    <property type="entry name" value="UDP-N-ACETYLMURAMOYL-TRIPEPTIDE--D-ALANYL-D-ALANINE LIGASE"/>
    <property type="match status" value="1"/>
</dbReference>
<dbReference type="SUPFAM" id="SSF63418">
    <property type="entry name" value="MurE/MurF N-terminal domain"/>
    <property type="match status" value="1"/>
</dbReference>
<evidence type="ECO:0000259" key="13">
    <source>
        <dbReference type="Pfam" id="PF02875"/>
    </source>
</evidence>
<comment type="catalytic activity">
    <reaction evidence="10 11">
        <text>D-alanyl-D-alanine + UDP-N-acetyl-alpha-D-muramoyl-L-alanyl-gamma-D-glutamyl-meso-2,6-diaminopimelate + ATP = UDP-N-acetyl-alpha-D-muramoyl-L-alanyl-gamma-D-glutamyl-meso-2,6-diaminopimeloyl-D-alanyl-D-alanine + ADP + phosphate + H(+)</text>
        <dbReference type="Rhea" id="RHEA:28374"/>
        <dbReference type="ChEBI" id="CHEBI:15378"/>
        <dbReference type="ChEBI" id="CHEBI:30616"/>
        <dbReference type="ChEBI" id="CHEBI:43474"/>
        <dbReference type="ChEBI" id="CHEBI:57822"/>
        <dbReference type="ChEBI" id="CHEBI:61386"/>
        <dbReference type="ChEBI" id="CHEBI:83905"/>
        <dbReference type="ChEBI" id="CHEBI:456216"/>
        <dbReference type="EC" id="6.3.2.10"/>
    </reaction>
</comment>
<feature type="domain" description="Mur ligase C-terminal" evidence="13">
    <location>
        <begin position="347"/>
        <end position="484"/>
    </location>
</feature>
<dbReference type="HAMAP" id="MF_02019">
    <property type="entry name" value="MurF"/>
    <property type="match status" value="1"/>
</dbReference>
<comment type="pathway">
    <text evidence="10 11">Cell wall biogenesis; peptidoglycan biosynthesis.</text>
</comment>
<keyword evidence="5 10" id="KW-0067">ATP-binding</keyword>
<keyword evidence="3 10" id="KW-0132">Cell division</keyword>
<dbReference type="SUPFAM" id="SSF53623">
    <property type="entry name" value="MurD-like peptide ligases, catalytic domain"/>
    <property type="match status" value="1"/>
</dbReference>
<keyword evidence="1 10" id="KW-0963">Cytoplasm</keyword>
<keyword evidence="9 10" id="KW-0961">Cell wall biogenesis/degradation</keyword>
<dbReference type="Proteomes" id="UP001597036">
    <property type="component" value="Unassembled WGS sequence"/>
</dbReference>
<keyword evidence="7 10" id="KW-0573">Peptidoglycan synthesis</keyword>
<comment type="similarity">
    <text evidence="10">Belongs to the MurCDEF family. MurF subfamily.</text>
</comment>
<accession>A0ABW2Y8M1</accession>
<dbReference type="InterPro" id="IPR051046">
    <property type="entry name" value="MurCDEF_CellWall_CoF430Synth"/>
</dbReference>
<dbReference type="EMBL" id="JBHTHQ010000021">
    <property type="protein sequence ID" value="MFD0705163.1"/>
    <property type="molecule type" value="Genomic_DNA"/>
</dbReference>
<comment type="subcellular location">
    <subcellularLocation>
        <location evidence="10 11">Cytoplasm</location>
    </subcellularLocation>
</comment>
<comment type="caution">
    <text evidence="15">The sequence shown here is derived from an EMBL/GenBank/DDBJ whole genome shotgun (WGS) entry which is preliminary data.</text>
</comment>
<keyword evidence="6 10" id="KW-0133">Cell shape</keyword>